<dbReference type="InterPro" id="IPR054189">
    <property type="entry name" value="DUF6894"/>
</dbReference>
<comment type="caution">
    <text evidence="2">The sequence shown here is derived from an EMBL/GenBank/DDBJ whole genome shotgun (WGS) entry which is preliminary data.</text>
</comment>
<dbReference type="OrthoDB" id="7575967at2"/>
<dbReference type="Pfam" id="PF21834">
    <property type="entry name" value="DUF6894"/>
    <property type="match status" value="1"/>
</dbReference>
<keyword evidence="3" id="KW-1185">Reference proteome</keyword>
<gene>
    <name evidence="2" type="ORF">GR138_28715</name>
</gene>
<evidence type="ECO:0000313" key="3">
    <source>
        <dbReference type="Proteomes" id="UP000435802"/>
    </source>
</evidence>
<reference evidence="2 3" key="1">
    <citation type="submission" date="2019-12" db="EMBL/GenBank/DDBJ databases">
        <title>Shinella kummerowiae sp. nov., a symbiotic bacterium isolated from root nodules of the herbal legume Kummerowia stipulacea.</title>
        <authorList>
            <person name="Gao J."/>
        </authorList>
    </citation>
    <scope>NUCLEOTIDE SEQUENCE [LARGE SCALE GENOMIC DNA]</scope>
    <source>
        <strain evidence="2 3">CCBAU 25048</strain>
    </source>
</reference>
<evidence type="ECO:0000313" key="2">
    <source>
        <dbReference type="EMBL" id="MXN49186.1"/>
    </source>
</evidence>
<accession>A0A6N8SPR6</accession>
<sequence>MPRYFFHVLDGRAAIDDKGLFLANETQARVEALRGAGEMLADADMNVWLGNEWMMAVTDATGSILFKLRFEVDFPKLRTGLGA</sequence>
<dbReference type="Proteomes" id="UP000435802">
    <property type="component" value="Unassembled WGS sequence"/>
</dbReference>
<dbReference type="EMBL" id="WUMK01000017">
    <property type="protein sequence ID" value="MXN49186.1"/>
    <property type="molecule type" value="Genomic_DNA"/>
</dbReference>
<name>A0A6N8SPR6_9HYPH</name>
<protein>
    <recommendedName>
        <fullName evidence="1">DUF6894 domain-containing protein</fullName>
    </recommendedName>
</protein>
<dbReference type="RefSeq" id="WP_160862670.1">
    <property type="nucleotide sequence ID" value="NZ_JAODWE010000022.1"/>
</dbReference>
<dbReference type="AlphaFoldDB" id="A0A6N8SPR6"/>
<organism evidence="2 3">
    <name type="scientific">Shinella kummerowiae</name>
    <dbReference type="NCBI Taxonomy" id="417745"/>
    <lineage>
        <taxon>Bacteria</taxon>
        <taxon>Pseudomonadati</taxon>
        <taxon>Pseudomonadota</taxon>
        <taxon>Alphaproteobacteria</taxon>
        <taxon>Hyphomicrobiales</taxon>
        <taxon>Rhizobiaceae</taxon>
        <taxon>Shinella</taxon>
    </lineage>
</organism>
<proteinExistence type="predicted"/>
<feature type="domain" description="DUF6894" evidence="1">
    <location>
        <begin position="3"/>
        <end position="70"/>
    </location>
</feature>
<evidence type="ECO:0000259" key="1">
    <source>
        <dbReference type="Pfam" id="PF21834"/>
    </source>
</evidence>